<comment type="subcellular location">
    <subcellularLocation>
        <location evidence="1">Membrane</location>
        <topology evidence="1">Multi-pass membrane protein</topology>
    </subcellularLocation>
</comment>
<evidence type="ECO:0000256" key="3">
    <source>
        <dbReference type="ARBA" id="ARBA00022989"/>
    </source>
</evidence>
<keyword evidence="8" id="KW-1185">Reference proteome</keyword>
<feature type="transmembrane region" description="Helical" evidence="5">
    <location>
        <begin position="426"/>
        <end position="446"/>
    </location>
</feature>
<keyword evidence="2 5" id="KW-0812">Transmembrane</keyword>
<feature type="transmembrane region" description="Helical" evidence="5">
    <location>
        <begin position="364"/>
        <end position="385"/>
    </location>
</feature>
<feature type="transmembrane region" description="Helical" evidence="5">
    <location>
        <begin position="332"/>
        <end position="352"/>
    </location>
</feature>
<reference evidence="8" key="1">
    <citation type="journal article" date="2019" name="Int. J. Syst. Evol. Microbiol.">
        <title>The Global Catalogue of Microorganisms (GCM) 10K type strain sequencing project: providing services to taxonomists for standard genome sequencing and annotation.</title>
        <authorList>
            <consortium name="The Broad Institute Genomics Platform"/>
            <consortium name="The Broad Institute Genome Sequencing Center for Infectious Disease"/>
            <person name="Wu L."/>
            <person name="Ma J."/>
        </authorList>
    </citation>
    <scope>NUCLEOTIDE SEQUENCE [LARGE SCALE GENOMIC DNA]</scope>
    <source>
        <strain evidence="8">JCM 3369</strain>
    </source>
</reference>
<accession>A0ABW2CBQ0</accession>
<dbReference type="PANTHER" id="PTHR42770:SF16">
    <property type="entry name" value="AMINO ACID PERMEASE"/>
    <property type="match status" value="1"/>
</dbReference>
<sequence>MEQQTSGLRKGALSAVGAAVISMAFMGPATSVFFNTPLAAAAAGYALPLAILLAMVVCLLVASVIASFARKLPTAGFAYTFNTHGFGQRGGFVSGWLLLLAYGMVGPMLLSAIGSFTADFFRTEFDWNVPWWVFTVLFGAVVWGISALGVSQSAKTALVFLVLEIGVLLALFAMILGKGGADGVTLAPFSPGSAHDGISGLGKGMLWGILMFIGFESAGTLGEEARSARRAIPIALFTAVLGIGLFYVLAGWSAAVGFGDHKALATDAEPWTTLMHKYWGVGWLLALTVLNSQFANLISGVTAQVRVIFAMGREGLIPRRLGTVGHGQVPQAALACYMVFSMAAALVGGVWIEPLGMYGFAGQIVGVAMVVIYISISVSLIRFYLREHRAEFSVLKHGAVPAVAAVLLLLPIYGQLVPLPTGPNRVALALIVVWLAAGIGYLAWIVRNRPRLLGAMGRVFADDEDGDGTDGTAGAAAQASRHS</sequence>
<feature type="transmembrane region" description="Helical" evidence="5">
    <location>
        <begin position="397"/>
        <end position="414"/>
    </location>
</feature>
<dbReference type="InterPro" id="IPR050367">
    <property type="entry name" value="APC_superfamily"/>
</dbReference>
<keyword evidence="3 5" id="KW-1133">Transmembrane helix</keyword>
<evidence type="ECO:0000259" key="6">
    <source>
        <dbReference type="Pfam" id="PF00324"/>
    </source>
</evidence>
<name>A0ABW2CBQ0_9ACTN</name>
<dbReference type="RefSeq" id="WP_206681086.1">
    <property type="nucleotide sequence ID" value="NZ_JBHSXS010000001.1"/>
</dbReference>
<feature type="transmembrane region" description="Helical" evidence="5">
    <location>
        <begin position="12"/>
        <end position="34"/>
    </location>
</feature>
<feature type="transmembrane region" description="Helical" evidence="5">
    <location>
        <begin position="278"/>
        <end position="311"/>
    </location>
</feature>
<evidence type="ECO:0000256" key="1">
    <source>
        <dbReference type="ARBA" id="ARBA00004141"/>
    </source>
</evidence>
<feature type="transmembrane region" description="Helical" evidence="5">
    <location>
        <begin position="129"/>
        <end position="150"/>
    </location>
</feature>
<evidence type="ECO:0000313" key="7">
    <source>
        <dbReference type="EMBL" id="MFC6878385.1"/>
    </source>
</evidence>
<feature type="transmembrane region" description="Helical" evidence="5">
    <location>
        <begin position="234"/>
        <end position="258"/>
    </location>
</feature>
<comment type="caution">
    <text evidence="7">The sequence shown here is derived from an EMBL/GenBank/DDBJ whole genome shotgun (WGS) entry which is preliminary data.</text>
</comment>
<feature type="transmembrane region" description="Helical" evidence="5">
    <location>
        <begin position="46"/>
        <end position="69"/>
    </location>
</feature>
<keyword evidence="4 5" id="KW-0472">Membrane</keyword>
<feature type="transmembrane region" description="Helical" evidence="5">
    <location>
        <begin position="157"/>
        <end position="176"/>
    </location>
</feature>
<gene>
    <name evidence="7" type="ORF">ACFQKB_01260</name>
</gene>
<feature type="transmembrane region" description="Helical" evidence="5">
    <location>
        <begin position="204"/>
        <end position="222"/>
    </location>
</feature>
<dbReference type="Gene3D" id="1.20.1740.10">
    <property type="entry name" value="Amino acid/polyamine transporter I"/>
    <property type="match status" value="1"/>
</dbReference>
<dbReference type="PIRSF" id="PIRSF006060">
    <property type="entry name" value="AA_transporter"/>
    <property type="match status" value="1"/>
</dbReference>
<protein>
    <submittedName>
        <fullName evidence="7">APC family permease</fullName>
    </submittedName>
</protein>
<feature type="domain" description="Amino acid permease/ SLC12A" evidence="6">
    <location>
        <begin position="20"/>
        <end position="414"/>
    </location>
</feature>
<evidence type="ECO:0000256" key="2">
    <source>
        <dbReference type="ARBA" id="ARBA00022692"/>
    </source>
</evidence>
<dbReference type="Pfam" id="PF00324">
    <property type="entry name" value="AA_permease"/>
    <property type="match status" value="1"/>
</dbReference>
<dbReference type="PANTHER" id="PTHR42770">
    <property type="entry name" value="AMINO ACID TRANSPORTER-RELATED"/>
    <property type="match status" value="1"/>
</dbReference>
<evidence type="ECO:0000256" key="5">
    <source>
        <dbReference type="SAM" id="Phobius"/>
    </source>
</evidence>
<dbReference type="InterPro" id="IPR004841">
    <property type="entry name" value="AA-permease/SLC12A_dom"/>
</dbReference>
<dbReference type="Proteomes" id="UP001596380">
    <property type="component" value="Unassembled WGS sequence"/>
</dbReference>
<proteinExistence type="predicted"/>
<feature type="transmembrane region" description="Helical" evidence="5">
    <location>
        <begin position="90"/>
        <end position="109"/>
    </location>
</feature>
<evidence type="ECO:0000256" key="4">
    <source>
        <dbReference type="ARBA" id="ARBA00023136"/>
    </source>
</evidence>
<evidence type="ECO:0000313" key="8">
    <source>
        <dbReference type="Proteomes" id="UP001596380"/>
    </source>
</evidence>
<dbReference type="EMBL" id="JBHSXS010000001">
    <property type="protein sequence ID" value="MFC6878385.1"/>
    <property type="molecule type" value="Genomic_DNA"/>
</dbReference>
<organism evidence="7 8">
    <name type="scientific">Actinomadura yumaensis</name>
    <dbReference type="NCBI Taxonomy" id="111807"/>
    <lineage>
        <taxon>Bacteria</taxon>
        <taxon>Bacillati</taxon>
        <taxon>Actinomycetota</taxon>
        <taxon>Actinomycetes</taxon>
        <taxon>Streptosporangiales</taxon>
        <taxon>Thermomonosporaceae</taxon>
        <taxon>Actinomadura</taxon>
    </lineage>
</organism>